<proteinExistence type="predicted"/>
<organism evidence="1">
    <name type="scientific">Halorubrum lacusprofundi</name>
    <dbReference type="NCBI Taxonomy" id="2247"/>
    <lineage>
        <taxon>Archaea</taxon>
        <taxon>Methanobacteriati</taxon>
        <taxon>Methanobacteriota</taxon>
        <taxon>Stenosarchaea group</taxon>
        <taxon>Halobacteria</taxon>
        <taxon>Halobacteriales</taxon>
        <taxon>Haloferacaceae</taxon>
        <taxon>Halorubrum</taxon>
    </lineage>
</organism>
<geneLocation type="plasmid" evidence="1">
    <name>pR1SE</name>
</geneLocation>
<sequence length="229" mass="25933">MGEVWEGRSYTKEDVESAIEKVARIPKMTRGAAESEVYNLLEYSMPPEEAVCALYQSNNASHLLEEDYESFSNWDSELPPPKIDDWIEFTPSDGKIEIRDKAQNLISASTPHCVYCIQIEYKYPSLQSLEREANVLFDEIPHWLRTAWDTEIALYVGYSSNFPDRVVAHSVGKLSDTNSPAMVTALADIVGAGIVEKTSDKDHAMTVEEKYAENLRSTTDDENITVYQY</sequence>
<reference evidence="1" key="1">
    <citation type="journal article" date="2017" name="Nat. Microbiol.">
        <title>A plasmid from an Antarctic haloarchaeon uses specialized membrane vesicles to disseminate and infect plasmid-free cells.</title>
        <authorList>
            <person name="Erdmann S."/>
            <person name="Tschitschko B."/>
            <person name="Zhong L."/>
            <person name="Raftery M.J."/>
            <person name="Cavicchioli R."/>
        </authorList>
    </citation>
    <scope>NUCLEOTIDE SEQUENCE</scope>
    <source>
        <strain evidence="1">R1S1</strain>
        <plasmid evidence="1">pR1SE</plasmid>
    </source>
</reference>
<dbReference type="EMBL" id="KX687704">
    <property type="protein sequence ID" value="AQM75268.1"/>
    <property type="molecule type" value="Genomic_DNA"/>
</dbReference>
<dbReference type="RefSeq" id="WP_141104803.1">
    <property type="nucleotide sequence ID" value="NZ_JAJNEG010000027.1"/>
</dbReference>
<keyword evidence="1" id="KW-0614">Plasmid</keyword>
<accession>A0A218KRU3</accession>
<dbReference type="AlphaFoldDB" id="A0A218KRU3"/>
<protein>
    <submittedName>
        <fullName evidence="1">Uncharacterized protein</fullName>
    </submittedName>
</protein>
<name>A0A218KRU3_9EURY</name>
<evidence type="ECO:0000313" key="1">
    <source>
        <dbReference type="EMBL" id="AQM75268.1"/>
    </source>
</evidence>